<evidence type="ECO:0000256" key="1">
    <source>
        <dbReference type="ARBA" id="ARBA00022729"/>
    </source>
</evidence>
<dbReference type="Gene3D" id="3.10.350.10">
    <property type="entry name" value="LysM domain"/>
    <property type="match status" value="2"/>
</dbReference>
<evidence type="ECO:0000313" key="4">
    <source>
        <dbReference type="EMBL" id="MEC5424376.1"/>
    </source>
</evidence>
<keyword evidence="1" id="KW-0732">Signal</keyword>
<organism evidence="4 5">
    <name type="scientific">Virgibacillus tibetensis</name>
    <dbReference type="NCBI Taxonomy" id="3042313"/>
    <lineage>
        <taxon>Bacteria</taxon>
        <taxon>Bacillati</taxon>
        <taxon>Bacillota</taxon>
        <taxon>Bacilli</taxon>
        <taxon>Bacillales</taxon>
        <taxon>Bacillaceae</taxon>
        <taxon>Virgibacillus</taxon>
    </lineage>
</organism>
<dbReference type="PROSITE" id="PS51782">
    <property type="entry name" value="LYSM"/>
    <property type="match status" value="2"/>
</dbReference>
<feature type="domain" description="LysM" evidence="3">
    <location>
        <begin position="70"/>
        <end position="113"/>
    </location>
</feature>
<dbReference type="SUPFAM" id="SSF54106">
    <property type="entry name" value="LysM domain"/>
    <property type="match status" value="2"/>
</dbReference>
<dbReference type="InterPro" id="IPR051933">
    <property type="entry name" value="Resuscitation_pf_RpfB"/>
</dbReference>
<dbReference type="PANTHER" id="PTHR39160:SF6">
    <property type="entry name" value="CELL WALL-BINDING PROTEIN YOCH"/>
    <property type="match status" value="1"/>
</dbReference>
<evidence type="ECO:0000256" key="2">
    <source>
        <dbReference type="SAM" id="MobiDB-lite"/>
    </source>
</evidence>
<reference evidence="4 5" key="1">
    <citation type="journal article" date="2024" name="Int. J. Syst. Evol. Microbiol.">
        <title>Virgibacillus tibetensis sp. nov., isolated from salt lake on the Tibetan Plateau of China.</title>
        <authorList>
            <person name="Phurbu D."/>
            <person name="Liu Z.-X."/>
            <person name="Wang R."/>
            <person name="Zheng Y.-Y."/>
            <person name="Liu H.-C."/>
            <person name="Zhou Y.-G."/>
            <person name="Yu Y.-J."/>
            <person name="Li A.-H."/>
        </authorList>
    </citation>
    <scope>NUCLEOTIDE SEQUENCE [LARGE SCALE GENOMIC DNA]</scope>
    <source>
        <strain evidence="4 5">C22-A2</strain>
    </source>
</reference>
<dbReference type="InterPro" id="IPR036908">
    <property type="entry name" value="RlpA-like_sf"/>
</dbReference>
<dbReference type="Pfam" id="PF01476">
    <property type="entry name" value="LysM"/>
    <property type="match status" value="2"/>
</dbReference>
<protein>
    <submittedName>
        <fullName evidence="4">LysM peptidoglycan-binding domain-containing protein</fullName>
    </submittedName>
</protein>
<dbReference type="InterPro" id="IPR036779">
    <property type="entry name" value="LysM_dom_sf"/>
</dbReference>
<dbReference type="SMART" id="SM00257">
    <property type="entry name" value="LysM"/>
    <property type="match status" value="2"/>
</dbReference>
<dbReference type="CDD" id="cd22786">
    <property type="entry name" value="DPBB_YuiC-like"/>
    <property type="match status" value="1"/>
</dbReference>
<accession>A0ABU6KH26</accession>
<name>A0ABU6KH26_9BACI</name>
<evidence type="ECO:0000259" key="3">
    <source>
        <dbReference type="PROSITE" id="PS51782"/>
    </source>
</evidence>
<sequence>MKKLVVSITAGIIIAGAAVSNVSAEEYEVQKGDSLWNIAKEYNTSVEELVDINELKSTTIHPKQTLFINEEYIVKKGDTLIGIGNEYDVKVEDIKEWNDLSSDIITIGQVLKIKGVNVEQEAAPAATTASTENTETNEDNTVNSEVVTADQEQEKAEGKTISVTATAYTAGCDGCSGITSTGINLNEDPNAKVIAVDPTVIPLGSKVYVEGYGHAVAGDIGSAIKGNKIDLHVPTKDEAYSWGVRTVEVTIVD</sequence>
<feature type="region of interest" description="Disordered" evidence="2">
    <location>
        <begin position="123"/>
        <end position="143"/>
    </location>
</feature>
<dbReference type="EMBL" id="JARZFX010000006">
    <property type="protein sequence ID" value="MEC5424376.1"/>
    <property type="molecule type" value="Genomic_DNA"/>
</dbReference>
<dbReference type="CDD" id="cd00118">
    <property type="entry name" value="LysM"/>
    <property type="match status" value="2"/>
</dbReference>
<dbReference type="Pfam" id="PF06725">
    <property type="entry name" value="3D"/>
    <property type="match status" value="1"/>
</dbReference>
<gene>
    <name evidence="4" type="ORF">QGM71_12825</name>
</gene>
<proteinExistence type="predicted"/>
<comment type="caution">
    <text evidence="4">The sequence shown here is derived from an EMBL/GenBank/DDBJ whole genome shotgun (WGS) entry which is preliminary data.</text>
</comment>
<dbReference type="Proteomes" id="UP001335737">
    <property type="component" value="Unassembled WGS sequence"/>
</dbReference>
<feature type="domain" description="LysM" evidence="3">
    <location>
        <begin position="25"/>
        <end position="68"/>
    </location>
</feature>
<dbReference type="PANTHER" id="PTHR39160">
    <property type="entry name" value="CELL WALL-BINDING PROTEIN YOCH"/>
    <property type="match status" value="1"/>
</dbReference>
<keyword evidence="5" id="KW-1185">Reference proteome</keyword>
<dbReference type="Gene3D" id="2.40.40.10">
    <property type="entry name" value="RlpA-like domain"/>
    <property type="match status" value="1"/>
</dbReference>
<dbReference type="SUPFAM" id="SSF50685">
    <property type="entry name" value="Barwin-like endoglucanases"/>
    <property type="match status" value="1"/>
</dbReference>
<dbReference type="InterPro" id="IPR018392">
    <property type="entry name" value="LysM"/>
</dbReference>
<evidence type="ECO:0000313" key="5">
    <source>
        <dbReference type="Proteomes" id="UP001335737"/>
    </source>
</evidence>
<dbReference type="InterPro" id="IPR010611">
    <property type="entry name" value="3D_dom"/>
</dbReference>
<dbReference type="RefSeq" id="WP_327607944.1">
    <property type="nucleotide sequence ID" value="NZ_JARZFX010000006.1"/>
</dbReference>